<evidence type="ECO:0000313" key="2">
    <source>
        <dbReference type="Proteomes" id="UP000646152"/>
    </source>
</evidence>
<dbReference type="RefSeq" id="WP_188629460.1">
    <property type="nucleotide sequence ID" value="NZ_BMKE01000010.1"/>
</dbReference>
<evidence type="ECO:0000313" key="1">
    <source>
        <dbReference type="EMBL" id="GGB42441.1"/>
    </source>
</evidence>
<proteinExistence type="predicted"/>
<accession>A0ABQ1III8</accession>
<dbReference type="InterPro" id="IPR023393">
    <property type="entry name" value="START-like_dom_sf"/>
</dbReference>
<keyword evidence="2" id="KW-1185">Reference proteome</keyword>
<dbReference type="SUPFAM" id="SSF55961">
    <property type="entry name" value="Bet v1-like"/>
    <property type="match status" value="1"/>
</dbReference>
<dbReference type="EMBL" id="BMKE01000010">
    <property type="protein sequence ID" value="GGB42441.1"/>
    <property type="molecule type" value="Genomic_DNA"/>
</dbReference>
<sequence length="173" mass="20004">MAKYDFFTCWQFKAPIEDVYRAISRPVGWPQWWKGLQQVEALGSGSEQGKGLGNEQAGSREYRYHWQSPLGYSLCFDIRVMRLYAPWLIVGEARGDVEGWGCWQLSETAGVTRVRYRWRVRTTQPWMNLVAPLARPLFVWSHDVMMRNGALGLSRLLQAPLLERGRLPGDSLR</sequence>
<dbReference type="Proteomes" id="UP000646152">
    <property type="component" value="Unassembled WGS sequence"/>
</dbReference>
<gene>
    <name evidence="1" type="ORF">GCM10011502_14690</name>
</gene>
<organism evidence="1 2">
    <name type="scientific">Oceanisphaera marina</name>
    <dbReference type="NCBI Taxonomy" id="2017550"/>
    <lineage>
        <taxon>Bacteria</taxon>
        <taxon>Pseudomonadati</taxon>
        <taxon>Pseudomonadota</taxon>
        <taxon>Gammaproteobacteria</taxon>
        <taxon>Aeromonadales</taxon>
        <taxon>Aeromonadaceae</taxon>
        <taxon>Oceanisphaera</taxon>
    </lineage>
</organism>
<reference evidence="2" key="1">
    <citation type="journal article" date="2019" name="Int. J. Syst. Evol. Microbiol.">
        <title>The Global Catalogue of Microorganisms (GCM) 10K type strain sequencing project: providing services to taxonomists for standard genome sequencing and annotation.</title>
        <authorList>
            <consortium name="The Broad Institute Genomics Platform"/>
            <consortium name="The Broad Institute Genome Sequencing Center for Infectious Disease"/>
            <person name="Wu L."/>
            <person name="Ma J."/>
        </authorList>
    </citation>
    <scope>NUCLEOTIDE SEQUENCE [LARGE SCALE GENOMIC DNA]</scope>
    <source>
        <strain evidence="2">CGMCC 1.15923</strain>
    </source>
</reference>
<comment type="caution">
    <text evidence="1">The sequence shown here is derived from an EMBL/GenBank/DDBJ whole genome shotgun (WGS) entry which is preliminary data.</text>
</comment>
<dbReference type="CDD" id="cd07824">
    <property type="entry name" value="SRPBCC_6"/>
    <property type="match status" value="1"/>
</dbReference>
<dbReference type="Gene3D" id="3.30.530.20">
    <property type="match status" value="1"/>
</dbReference>
<protein>
    <submittedName>
        <fullName evidence="1">Polyketide cyclase</fullName>
    </submittedName>
</protein>
<name>A0ABQ1III8_9GAMM</name>